<organism evidence="1 2">
    <name type="scientific">Colletotrichum truncatum</name>
    <name type="common">Anthracnose fungus</name>
    <name type="synonym">Colletotrichum capsici</name>
    <dbReference type="NCBI Taxonomy" id="5467"/>
    <lineage>
        <taxon>Eukaryota</taxon>
        <taxon>Fungi</taxon>
        <taxon>Dikarya</taxon>
        <taxon>Ascomycota</taxon>
        <taxon>Pezizomycotina</taxon>
        <taxon>Sordariomycetes</taxon>
        <taxon>Hypocreomycetidae</taxon>
        <taxon>Glomerellales</taxon>
        <taxon>Glomerellaceae</taxon>
        <taxon>Colletotrichum</taxon>
        <taxon>Colletotrichum truncatum species complex</taxon>
    </lineage>
</organism>
<name>A0ACC3YKF6_COLTU</name>
<accession>A0ACC3YKF6</accession>
<evidence type="ECO:0000313" key="1">
    <source>
        <dbReference type="EMBL" id="KAL0932257.1"/>
    </source>
</evidence>
<gene>
    <name evidence="1" type="ORF">CTRU02_213210</name>
</gene>
<evidence type="ECO:0000313" key="2">
    <source>
        <dbReference type="Proteomes" id="UP000805649"/>
    </source>
</evidence>
<proteinExistence type="predicted"/>
<protein>
    <submittedName>
        <fullName evidence="1">Uncharacterized protein</fullName>
    </submittedName>
</protein>
<dbReference type="Proteomes" id="UP000805649">
    <property type="component" value="Unassembled WGS sequence"/>
</dbReference>
<keyword evidence="2" id="KW-1185">Reference proteome</keyword>
<dbReference type="EMBL" id="VUJX02000009">
    <property type="protein sequence ID" value="KAL0932257.1"/>
    <property type="molecule type" value="Genomic_DNA"/>
</dbReference>
<reference evidence="1 2" key="1">
    <citation type="journal article" date="2020" name="Phytopathology">
        <title>Genome Sequence Resources of Colletotrichum truncatum, C. plurivorum, C. musicola, and C. sojae: Four Species Pathogenic to Soybean (Glycine max).</title>
        <authorList>
            <person name="Rogerio F."/>
            <person name="Boufleur T.R."/>
            <person name="Ciampi-Guillardi M."/>
            <person name="Sukno S.A."/>
            <person name="Thon M.R."/>
            <person name="Massola Junior N.S."/>
            <person name="Baroncelli R."/>
        </authorList>
    </citation>
    <scope>NUCLEOTIDE SEQUENCE [LARGE SCALE GENOMIC DNA]</scope>
    <source>
        <strain evidence="1 2">CMES1059</strain>
    </source>
</reference>
<comment type="caution">
    <text evidence="1">The sequence shown here is derived from an EMBL/GenBank/DDBJ whole genome shotgun (WGS) entry which is preliminary data.</text>
</comment>
<sequence length="676" mass="75603">MASLSTLAEDIIHSICEYLSRHDIFQLTLVAKRFAFSFERSPLLHYDLASKEYQAMIWFLLQKDFARVESLLKFGYDPNHAVKTDINLMDKTIDHISLLAPSNVAVRGNSVVSLVLTRLYCPACDTHNVYINYSVLAHAIMSNQVDMVKLLSKYGADIGSFSVRAFDHTGTLLSVDHSLSALHLATSGQMIETVLQLSPDIFIDKKKLTDTEPLLLWHVERGTDVHALRLLLEAGAHVDGARPARHRIPFCQCDNVLDHIFIDHQTPLEAAIWNLDRDAVRLLLDSGASFEYQFDGGVETTCLNEVIKLFLFENHQNDFEVSNDIFRMCAAKGLDVNRQHIEWCGYNPHGTRHNPLIRNEVNLVFEALVYNVSAKMFEAVLEVGGDPSLPFPCAPPELNDPVLFALATSLKQMYPTENSPEEQCEIQIAKMKAMLRKRSRPDGAEREAMIKFAVCAPSPDTLHRMLRMIHEVYGPFNEDTTILGDVLHHAKRIPGIFYELRQTVEFLVSNGAPVNGVNAEGKTALHIAYSLPVESPAIQAEGFAISLYDIDAKQGFSVGFALGTGICSIDSANEYLSELLRQPEEVAKRQKNALEIFDTLLQHGKESLDTMDNEQQTPLMIMAQNGWLPAPRSPSPDIQADVQKEARVDNHEPINVVQQILDSLLGSATYNPGEQF</sequence>